<dbReference type="PROSITE" id="PS51414">
    <property type="entry name" value="HSR"/>
    <property type="match status" value="1"/>
</dbReference>
<protein>
    <recommendedName>
        <fullName evidence="2">HSR domain-containing protein</fullName>
    </recommendedName>
</protein>
<keyword evidence="4" id="KW-1185">Reference proteome</keyword>
<evidence type="ECO:0000313" key="4">
    <source>
        <dbReference type="Proteomes" id="UP000675900"/>
    </source>
</evidence>
<dbReference type="GO" id="GO:0005634">
    <property type="term" value="C:nucleus"/>
    <property type="evidence" value="ECO:0007669"/>
    <property type="project" value="InterPro"/>
</dbReference>
<sequence length="129" mass="14590">MYEDCQDSCRNLVPVQRVVYNVLNELEKTFDLPLLEALFSEVNMQEYPDLNHIYNSFENAIQEKLSYQESDGEEAVNNPNIQLSLEQEGMSRGQGTRGKSSQASDMMDSMDIGNSSTSGKHNEKISKSE</sequence>
<evidence type="ECO:0000256" key="1">
    <source>
        <dbReference type="SAM" id="MobiDB-lite"/>
    </source>
</evidence>
<accession>A0A8C9JZE2</accession>
<organism evidence="3 4">
    <name type="scientific">Panthera tigris altaica</name>
    <name type="common">Siberian tiger</name>
    <dbReference type="NCBI Taxonomy" id="74533"/>
    <lineage>
        <taxon>Eukaryota</taxon>
        <taxon>Metazoa</taxon>
        <taxon>Chordata</taxon>
        <taxon>Craniata</taxon>
        <taxon>Vertebrata</taxon>
        <taxon>Euteleostomi</taxon>
        <taxon>Mammalia</taxon>
        <taxon>Eutheria</taxon>
        <taxon>Laurasiatheria</taxon>
        <taxon>Carnivora</taxon>
        <taxon>Feliformia</taxon>
        <taxon>Felidae</taxon>
        <taxon>Pantherinae</taxon>
        <taxon>Panthera</taxon>
    </lineage>
</organism>
<dbReference type="PANTHER" id="PTHR46386">
    <property type="entry name" value="NUCLEAR BODY PROTEIN SP140"/>
    <property type="match status" value="1"/>
</dbReference>
<evidence type="ECO:0000259" key="2">
    <source>
        <dbReference type="PROSITE" id="PS51414"/>
    </source>
</evidence>
<dbReference type="InterPro" id="IPR004865">
    <property type="entry name" value="HSR_dom"/>
</dbReference>
<evidence type="ECO:0000313" key="3">
    <source>
        <dbReference type="Ensembl" id="ENSPTIP00000014624.1"/>
    </source>
</evidence>
<proteinExistence type="predicted"/>
<dbReference type="Proteomes" id="UP000675900">
    <property type="component" value="Unassembled WGS sequence"/>
</dbReference>
<dbReference type="Pfam" id="PF03172">
    <property type="entry name" value="HSR"/>
    <property type="match status" value="1"/>
</dbReference>
<dbReference type="Ensembl" id="ENSPTIT00000018735.1">
    <property type="protein sequence ID" value="ENSPTIP00000014624.1"/>
    <property type="gene ID" value="ENSPTIG00000013989.1"/>
</dbReference>
<dbReference type="InterPro" id="IPR043563">
    <property type="entry name" value="Sp110/Sp140/Sp140L-like"/>
</dbReference>
<dbReference type="GeneTree" id="ENSGT00940000164523"/>
<reference evidence="3" key="1">
    <citation type="submission" date="2025-08" db="UniProtKB">
        <authorList>
            <consortium name="Ensembl"/>
        </authorList>
    </citation>
    <scope>IDENTIFICATION</scope>
</reference>
<feature type="region of interest" description="Disordered" evidence="1">
    <location>
        <begin position="68"/>
        <end position="129"/>
    </location>
</feature>
<feature type="compositionally biased region" description="Basic and acidic residues" evidence="1">
    <location>
        <begin position="120"/>
        <end position="129"/>
    </location>
</feature>
<name>A0A8C9JZE2_PANTA</name>
<dbReference type="GO" id="GO:0000981">
    <property type="term" value="F:DNA-binding transcription factor activity, RNA polymerase II-specific"/>
    <property type="evidence" value="ECO:0007669"/>
    <property type="project" value="TreeGrafter"/>
</dbReference>
<feature type="domain" description="HSR" evidence="2">
    <location>
        <begin position="1"/>
        <end position="62"/>
    </location>
</feature>
<reference evidence="3" key="2">
    <citation type="submission" date="2025-09" db="UniProtKB">
        <authorList>
            <consortium name="Ensembl"/>
        </authorList>
    </citation>
    <scope>IDENTIFICATION</scope>
</reference>
<feature type="compositionally biased region" description="Low complexity" evidence="1">
    <location>
        <begin position="100"/>
        <end position="111"/>
    </location>
</feature>
<dbReference type="PANTHER" id="PTHR46386:SF1">
    <property type="entry name" value="NUCLEAR BODY PROTEIN SP140-LIKE PROTEIN"/>
    <property type="match status" value="1"/>
</dbReference>
<dbReference type="AlphaFoldDB" id="A0A8C9JZE2"/>